<dbReference type="NCBIfam" id="TIGR02937">
    <property type="entry name" value="sigma70-ECF"/>
    <property type="match status" value="1"/>
</dbReference>
<evidence type="ECO:0000259" key="8">
    <source>
        <dbReference type="Pfam" id="PF08281"/>
    </source>
</evidence>
<dbReference type="GO" id="GO:0006352">
    <property type="term" value="P:DNA-templated transcription initiation"/>
    <property type="evidence" value="ECO:0007669"/>
    <property type="project" value="InterPro"/>
</dbReference>
<feature type="domain" description="RNA polymerase sigma factor 70 region 4 type 2" evidence="8">
    <location>
        <begin position="143"/>
        <end position="194"/>
    </location>
</feature>
<dbReference type="Proteomes" id="UP000317835">
    <property type="component" value="Chromosome"/>
</dbReference>
<dbReference type="InterPro" id="IPR014284">
    <property type="entry name" value="RNA_pol_sigma-70_dom"/>
</dbReference>
<dbReference type="CDD" id="cd06171">
    <property type="entry name" value="Sigma70_r4"/>
    <property type="match status" value="1"/>
</dbReference>
<dbReference type="InterPro" id="IPR007627">
    <property type="entry name" value="RNA_pol_sigma70_r2"/>
</dbReference>
<dbReference type="Gene3D" id="1.10.1740.10">
    <property type="match status" value="1"/>
</dbReference>
<keyword evidence="5" id="KW-0804">Transcription</keyword>
<dbReference type="Pfam" id="PF08281">
    <property type="entry name" value="Sigma70_r4_2"/>
    <property type="match status" value="1"/>
</dbReference>
<dbReference type="InterPro" id="IPR013324">
    <property type="entry name" value="RNA_pol_sigma_r3/r4-like"/>
</dbReference>
<dbReference type="InterPro" id="IPR013325">
    <property type="entry name" value="RNA_pol_sigma_r2"/>
</dbReference>
<keyword evidence="10" id="KW-1185">Reference proteome</keyword>
<gene>
    <name evidence="9" type="primary">sigE_17</name>
    <name evidence="9" type="ORF">ElP_65610</name>
</gene>
<evidence type="ECO:0000256" key="2">
    <source>
        <dbReference type="ARBA" id="ARBA00023015"/>
    </source>
</evidence>
<protein>
    <submittedName>
        <fullName evidence="9">ECF RNA polymerase sigma factor SigE</fullName>
    </submittedName>
</protein>
<evidence type="ECO:0000313" key="10">
    <source>
        <dbReference type="Proteomes" id="UP000317835"/>
    </source>
</evidence>
<dbReference type="Gene3D" id="1.10.10.10">
    <property type="entry name" value="Winged helix-like DNA-binding domain superfamily/Winged helix DNA-binding domain"/>
    <property type="match status" value="1"/>
</dbReference>
<evidence type="ECO:0000256" key="6">
    <source>
        <dbReference type="SAM" id="MobiDB-lite"/>
    </source>
</evidence>
<keyword evidence="4" id="KW-0238">DNA-binding</keyword>
<feature type="compositionally biased region" description="Low complexity" evidence="6">
    <location>
        <begin position="288"/>
        <end position="298"/>
    </location>
</feature>
<dbReference type="InterPro" id="IPR013249">
    <property type="entry name" value="RNA_pol_sigma70_r4_t2"/>
</dbReference>
<feature type="region of interest" description="Disordered" evidence="6">
    <location>
        <begin position="288"/>
        <end position="316"/>
    </location>
</feature>
<evidence type="ECO:0000256" key="1">
    <source>
        <dbReference type="ARBA" id="ARBA00010641"/>
    </source>
</evidence>
<dbReference type="GO" id="GO:0003677">
    <property type="term" value="F:DNA binding"/>
    <property type="evidence" value="ECO:0007669"/>
    <property type="project" value="UniProtKB-KW"/>
</dbReference>
<dbReference type="Pfam" id="PF04542">
    <property type="entry name" value="Sigma70_r2"/>
    <property type="match status" value="1"/>
</dbReference>
<reference evidence="9 10" key="1">
    <citation type="submission" date="2019-02" db="EMBL/GenBank/DDBJ databases">
        <title>Deep-cultivation of Planctomycetes and their phenomic and genomic characterization uncovers novel biology.</title>
        <authorList>
            <person name="Wiegand S."/>
            <person name="Jogler M."/>
            <person name="Boedeker C."/>
            <person name="Pinto D."/>
            <person name="Vollmers J."/>
            <person name="Rivas-Marin E."/>
            <person name="Kohn T."/>
            <person name="Peeters S.H."/>
            <person name="Heuer A."/>
            <person name="Rast P."/>
            <person name="Oberbeckmann S."/>
            <person name="Bunk B."/>
            <person name="Jeske O."/>
            <person name="Meyerdierks A."/>
            <person name="Storesund J.E."/>
            <person name="Kallscheuer N."/>
            <person name="Luecker S."/>
            <person name="Lage O.M."/>
            <person name="Pohl T."/>
            <person name="Merkel B.J."/>
            <person name="Hornburger P."/>
            <person name="Mueller R.-W."/>
            <person name="Bruemmer F."/>
            <person name="Labrenz M."/>
            <person name="Spormann A.M."/>
            <person name="Op den Camp H."/>
            <person name="Overmann J."/>
            <person name="Amann R."/>
            <person name="Jetten M.S.M."/>
            <person name="Mascher T."/>
            <person name="Medema M.H."/>
            <person name="Devos D.P."/>
            <person name="Kaster A.-K."/>
            <person name="Ovreas L."/>
            <person name="Rohde M."/>
            <person name="Galperin M.Y."/>
            <person name="Jogler C."/>
        </authorList>
    </citation>
    <scope>NUCLEOTIDE SEQUENCE [LARGE SCALE GENOMIC DNA]</scope>
    <source>
        <strain evidence="9 10">ElP</strain>
    </source>
</reference>
<evidence type="ECO:0000259" key="7">
    <source>
        <dbReference type="Pfam" id="PF04542"/>
    </source>
</evidence>
<organism evidence="9 10">
    <name type="scientific">Tautonia plasticadhaerens</name>
    <dbReference type="NCBI Taxonomy" id="2527974"/>
    <lineage>
        <taxon>Bacteria</taxon>
        <taxon>Pseudomonadati</taxon>
        <taxon>Planctomycetota</taxon>
        <taxon>Planctomycetia</taxon>
        <taxon>Isosphaerales</taxon>
        <taxon>Isosphaeraceae</taxon>
        <taxon>Tautonia</taxon>
    </lineage>
</organism>
<dbReference type="GO" id="GO:0016987">
    <property type="term" value="F:sigma factor activity"/>
    <property type="evidence" value="ECO:0007669"/>
    <property type="project" value="UniProtKB-KW"/>
</dbReference>
<keyword evidence="2" id="KW-0805">Transcription regulation</keyword>
<evidence type="ECO:0000256" key="5">
    <source>
        <dbReference type="ARBA" id="ARBA00023163"/>
    </source>
</evidence>
<dbReference type="PANTHER" id="PTHR43133">
    <property type="entry name" value="RNA POLYMERASE ECF-TYPE SIGMA FACTO"/>
    <property type="match status" value="1"/>
</dbReference>
<dbReference type="PANTHER" id="PTHR43133:SF8">
    <property type="entry name" value="RNA POLYMERASE SIGMA FACTOR HI_1459-RELATED"/>
    <property type="match status" value="1"/>
</dbReference>
<dbReference type="SUPFAM" id="SSF88946">
    <property type="entry name" value="Sigma2 domain of RNA polymerase sigma factors"/>
    <property type="match status" value="1"/>
</dbReference>
<dbReference type="OrthoDB" id="291047at2"/>
<name>A0A518HD58_9BACT</name>
<feature type="region of interest" description="Disordered" evidence="6">
    <location>
        <begin position="432"/>
        <end position="512"/>
    </location>
</feature>
<dbReference type="KEGG" id="tpla:ElP_65610"/>
<feature type="domain" description="RNA polymerase sigma-70 region 2" evidence="7">
    <location>
        <begin position="49"/>
        <end position="116"/>
    </location>
</feature>
<sequence length="549" mass="58615">MPRTINGEAHRHLRTLFGGGAAGGLSDGQLLERFNARDGPGAERAFAELVGRHGPMVLRLARSILRDRDAAEDAFQAAFLALARRAGSLWVRDSIGPWLNAVTVRLSTRMRSDRARRRLLDERAASRSSTSNEPGEADDLGAALHEEIARLPDRHRLPIVLCLVEGLTHDEAARRLDWPVGTVRSRLARGRDRLRDRLARRGISPSAIPIGLGIRRSAPEVVHASLRAATVRAAVSATHGGLIAAAGAVPAGTIAAVIAVLREMTMIQRTLLVVGLVASGVLAAEASRSAQSRSELPPTTNPPPESSTPSLESESESITRVYSVGDLIFIPHAERILSLKEDGTSVATVSPGLASFGPLIDLLTSTVAPGTWTVGEPRSGDGSTVTDRSITPFHLNLSLIVRHSPEVHEQVVERLRQLRRIVGPLAGVGEEVEEHRPVPVPGGLGQTRGPSNPDQSPLARPNRPEGGLAPSESSETTESPRARLSTDGTLLESPFGLVPSARSSGRTTTDQADRIEALEQKLDAILEELRSIRAEGDRLDLEPLDGPGS</sequence>
<evidence type="ECO:0000256" key="4">
    <source>
        <dbReference type="ARBA" id="ARBA00023125"/>
    </source>
</evidence>
<dbReference type="RefSeq" id="WP_145277232.1">
    <property type="nucleotide sequence ID" value="NZ_CP036426.1"/>
</dbReference>
<accession>A0A518HD58</accession>
<dbReference type="InterPro" id="IPR039425">
    <property type="entry name" value="RNA_pol_sigma-70-like"/>
</dbReference>
<dbReference type="EMBL" id="CP036426">
    <property type="protein sequence ID" value="QDV38606.1"/>
    <property type="molecule type" value="Genomic_DNA"/>
</dbReference>
<comment type="similarity">
    <text evidence="1">Belongs to the sigma-70 factor family. ECF subfamily.</text>
</comment>
<dbReference type="AlphaFoldDB" id="A0A518HD58"/>
<proteinExistence type="inferred from homology"/>
<evidence type="ECO:0000313" key="9">
    <source>
        <dbReference type="EMBL" id="QDV38606.1"/>
    </source>
</evidence>
<feature type="compositionally biased region" description="Polar residues" evidence="6">
    <location>
        <begin position="501"/>
        <end position="510"/>
    </location>
</feature>
<keyword evidence="3" id="KW-0731">Sigma factor</keyword>
<evidence type="ECO:0000256" key="3">
    <source>
        <dbReference type="ARBA" id="ARBA00023082"/>
    </source>
</evidence>
<dbReference type="InterPro" id="IPR036388">
    <property type="entry name" value="WH-like_DNA-bd_sf"/>
</dbReference>
<dbReference type="SUPFAM" id="SSF88659">
    <property type="entry name" value="Sigma3 and sigma4 domains of RNA polymerase sigma factors"/>
    <property type="match status" value="1"/>
</dbReference>